<evidence type="ECO:0000259" key="8">
    <source>
        <dbReference type="PROSITE" id="PS50934"/>
    </source>
</evidence>
<evidence type="ECO:0000313" key="9">
    <source>
        <dbReference type="Proteomes" id="UP000189703"/>
    </source>
</evidence>
<feature type="region of interest" description="Disordered" evidence="7">
    <location>
        <begin position="64"/>
        <end position="84"/>
    </location>
</feature>
<dbReference type="Pfam" id="PF23030">
    <property type="entry name" value="SCAF11-like_C"/>
    <property type="match status" value="1"/>
</dbReference>
<dbReference type="KEGG" id="nnu:104602049"/>
<feature type="compositionally biased region" description="Polar residues" evidence="7">
    <location>
        <begin position="1900"/>
        <end position="1911"/>
    </location>
</feature>
<reference evidence="10 11" key="1">
    <citation type="submission" date="2025-04" db="UniProtKB">
        <authorList>
            <consortium name="RefSeq"/>
        </authorList>
    </citation>
    <scope>IDENTIFICATION</scope>
</reference>
<dbReference type="Pfam" id="PF04433">
    <property type="entry name" value="SWIRM"/>
    <property type="match status" value="1"/>
</dbReference>
<feature type="domain" description="SWIRM" evidence="8">
    <location>
        <begin position="897"/>
        <end position="997"/>
    </location>
</feature>
<evidence type="ECO:0000256" key="5">
    <source>
        <dbReference type="ARBA" id="ARBA00022853"/>
    </source>
</evidence>
<keyword evidence="6" id="KW-0560">Oxidoreductase</keyword>
<dbReference type="Gene3D" id="3.50.50.60">
    <property type="entry name" value="FAD/NAD(P)-binding domain"/>
    <property type="match status" value="1"/>
</dbReference>
<feature type="compositionally biased region" description="Polar residues" evidence="7">
    <location>
        <begin position="1867"/>
        <end position="1881"/>
    </location>
</feature>
<dbReference type="SUPFAM" id="SSF51905">
    <property type="entry name" value="FAD/NAD(P)-binding domain"/>
    <property type="match status" value="1"/>
</dbReference>
<feature type="region of interest" description="Disordered" evidence="7">
    <location>
        <begin position="302"/>
        <end position="333"/>
    </location>
</feature>
<dbReference type="SUPFAM" id="SSF54373">
    <property type="entry name" value="FAD-linked reductases, C-terminal domain"/>
    <property type="match status" value="1"/>
</dbReference>
<dbReference type="Proteomes" id="UP000189703">
    <property type="component" value="Unplaced"/>
</dbReference>
<feature type="region of interest" description="Disordered" evidence="7">
    <location>
        <begin position="729"/>
        <end position="751"/>
    </location>
</feature>
<feature type="region of interest" description="Disordered" evidence="7">
    <location>
        <begin position="221"/>
        <end position="246"/>
    </location>
</feature>
<dbReference type="InterPro" id="IPR002937">
    <property type="entry name" value="Amino_oxidase"/>
</dbReference>
<comment type="cofactor">
    <cofactor evidence="1">
        <name>FAD</name>
        <dbReference type="ChEBI" id="CHEBI:57692"/>
    </cofactor>
</comment>
<dbReference type="PRINTS" id="PR00419">
    <property type="entry name" value="ADXRDTASE"/>
</dbReference>
<dbReference type="GO" id="GO:0016491">
    <property type="term" value="F:oxidoreductase activity"/>
    <property type="evidence" value="ECO:0000318"/>
    <property type="project" value="GO_Central"/>
</dbReference>
<comment type="similarity">
    <text evidence="2">Belongs to the flavin monoamine oxidase family.</text>
</comment>
<protein>
    <submittedName>
        <fullName evidence="10 11">Lysine-specific histone demethylase 1 homolog 3-like</fullName>
    </submittedName>
</protein>
<evidence type="ECO:0000256" key="3">
    <source>
        <dbReference type="ARBA" id="ARBA00022630"/>
    </source>
</evidence>
<keyword evidence="4" id="KW-0274">FAD</keyword>
<organism evidence="9 10">
    <name type="scientific">Nelumbo nucifera</name>
    <name type="common">Sacred lotus</name>
    <dbReference type="NCBI Taxonomy" id="4432"/>
    <lineage>
        <taxon>Eukaryota</taxon>
        <taxon>Viridiplantae</taxon>
        <taxon>Streptophyta</taxon>
        <taxon>Embryophyta</taxon>
        <taxon>Tracheophyta</taxon>
        <taxon>Spermatophyta</taxon>
        <taxon>Magnoliopsida</taxon>
        <taxon>Proteales</taxon>
        <taxon>Nelumbonaceae</taxon>
        <taxon>Nelumbo</taxon>
    </lineage>
</organism>
<dbReference type="PANTHER" id="PTHR10742">
    <property type="entry name" value="FLAVIN MONOAMINE OXIDASE"/>
    <property type="match status" value="1"/>
</dbReference>
<proteinExistence type="inferred from homology"/>
<dbReference type="InterPro" id="IPR007526">
    <property type="entry name" value="SWIRM"/>
</dbReference>
<dbReference type="Gene3D" id="3.90.660.10">
    <property type="match status" value="1"/>
</dbReference>
<dbReference type="PANTHER" id="PTHR10742:SF410">
    <property type="entry name" value="LYSINE-SPECIFIC HISTONE DEMETHYLASE 2"/>
    <property type="match status" value="1"/>
</dbReference>
<dbReference type="RefSeq" id="XP_010263907.1">
    <property type="nucleotide sequence ID" value="XM_010265605.2"/>
</dbReference>
<dbReference type="InterPro" id="IPR050281">
    <property type="entry name" value="Flavin_monoamine_oxidase"/>
</dbReference>
<dbReference type="RefSeq" id="XP_019054114.1">
    <property type="nucleotide sequence ID" value="XM_019198569.1"/>
</dbReference>
<dbReference type="OrthoDB" id="5046242at2759"/>
<feature type="compositionally biased region" description="Basic and acidic residues" evidence="7">
    <location>
        <begin position="64"/>
        <end position="77"/>
    </location>
</feature>
<evidence type="ECO:0000256" key="7">
    <source>
        <dbReference type="SAM" id="MobiDB-lite"/>
    </source>
</evidence>
<dbReference type="eggNOG" id="KOG0029">
    <property type="taxonomic scope" value="Eukaryota"/>
</dbReference>
<dbReference type="GO" id="GO:0016705">
    <property type="term" value="F:oxidoreductase activity, acting on paired donors, with incorporation or reduction of molecular oxygen"/>
    <property type="evidence" value="ECO:0007669"/>
    <property type="project" value="UniProtKB-ARBA"/>
</dbReference>
<evidence type="ECO:0000256" key="4">
    <source>
        <dbReference type="ARBA" id="ARBA00022827"/>
    </source>
</evidence>
<dbReference type="InterPro" id="IPR036188">
    <property type="entry name" value="FAD/NAD-bd_sf"/>
</dbReference>
<evidence type="ECO:0000256" key="6">
    <source>
        <dbReference type="ARBA" id="ARBA00023002"/>
    </source>
</evidence>
<dbReference type="SUPFAM" id="SSF46689">
    <property type="entry name" value="Homeodomain-like"/>
    <property type="match status" value="1"/>
</dbReference>
<dbReference type="Gene3D" id="1.10.10.10">
    <property type="entry name" value="Winged helix-like DNA-binding domain superfamily/Winged helix DNA-binding domain"/>
    <property type="match status" value="1"/>
</dbReference>
<dbReference type="InterPro" id="IPR036388">
    <property type="entry name" value="WH-like_DNA-bd_sf"/>
</dbReference>
<dbReference type="GeneID" id="104602049"/>
<dbReference type="InterPro" id="IPR057031">
    <property type="entry name" value="SFR19-like_C"/>
</dbReference>
<dbReference type="STRING" id="4432.A0A1U8AAX2"/>
<evidence type="ECO:0000256" key="1">
    <source>
        <dbReference type="ARBA" id="ARBA00001974"/>
    </source>
</evidence>
<feature type="compositionally biased region" description="Basic and acidic residues" evidence="7">
    <location>
        <begin position="735"/>
        <end position="746"/>
    </location>
</feature>
<evidence type="ECO:0000256" key="2">
    <source>
        <dbReference type="ARBA" id="ARBA00005995"/>
    </source>
</evidence>
<sequence>MVINCDFLWLNNKNYMKDEGCWPVKGEMESEVLGSESDEGLHAGLGIDGELSLEGKSLCLKPRRAGDVKMDRKEKKSSSKRRSKLIEVQADLDDDEPIGSLFKLKRLRNPKKANSGLDGVKVEKVQIEKAKARADNSVVEDEDSGGMDDTLANFRKKLKGPKPGKDGGSGKVKVKDYAFTVERPLGRSSNRPLKDGAVVGKVPAKMVEKILPSGVNGLDVPFDGGLEDRPKGPGKRSKFVSTPKKTGDFDGGLDGAVAWKSQGTCSQKKTRVLRSGEISNHSSDENLEVSLSAFARKSQPGSITKFRSSSLRKQRRSTSATPDGLSQSFETLEGVPSASNYSASVSKMGCENLKPDIGMEVMHGGSLTSEPAEKSTVVSHKSNGCVFESSERIQDNSLSNLVQQHASVPEVKGKIVTSNDGGCSKLSERILEDQVSIYSLQKSHIGSVADVEEKFPAVPDIHFERQTKGIPEELQVNCSLDSLCDEVSENLLTGHDHHSICASIHTVTPEMQGFKHGIKRCSDLQQEISETPISYSTEEVHITNDGSSRLPVKIPEDLPLTIIPSHGEMSPKSNVAFDETCDAQKSTRSAALDGALAQLTSNVSELETCNLTAIQKPSYESFLIPMKELNRTCEERSKGNVVCHSDCLTEPSENTVKQFQSHFENKETAIHDELVQPFGTILEDHMVSPAQKCPVPVKMDEALKHEEDHGRYSDRLLKDFELAGLGPSSSAFGSTKKEETCSHNDASDQAPEVPIEGWHDALVPKKVEETSPFSDRIMDLTVSIEKKVQPFCDALKETAVQNQDLLSVKEEDKGDYSLCVTTNPEESYTEDAETTFDLENKDNKLSMTLRSMRKVKKRRHGDMAYEGDADWEVLMREKSFLESNHVLDRLRPSKMKDKAAAVAAGLKARAAGPVEKIKFKEVLKRKGGIQEYLECRNLILGLWNKDMTRILPLIDCGVADAPTECETPRASLIRKIYEFLDQSGYINVGIALEKDKTEASANAHYKMKEKKAKEDCGTWDVDSEDGVAFIVGQAKSSENLTEAKNDLCLDGGELIAEATQGKKLLVPITGSKLSTLIESEEFRVDNDRANICVDAKLPANLDACSGAPSSKILDECDSTLNPEHIEDSHRVQSAPVNIVEGNNNEPCDSEIHKKIIVVGAGPAGLTAARHLQRQGFSVTVLEARSRIGGRVYTDHSSLSVPVDLGASIITGVEADVATERRPDPSSLICAQLGLELTVLNSDCPLYDIVTGQKVPTDLDEALEAEYNSLLDDMPVLIAHQGERAMRTSLEDGLEYALKRRRMSQSLTDAEDFASYTHVNSHADAGTAGVGDRDPNKTSPEEDILSPLERRVMNWHFAHLEYGCAALLKAVSLPYWNQDDIYGGFGGAHCMIKGGYSAVVESLGKGLNIHLNHVVTEILYGIKDCGEADEYQSKVKVSTSNGSEFIGDAVLITVPLGCLKAETIKFSPVLPDWKRSSIQRLGFGVLNKVVLEFPEVFWDDSVDYFGVTAEETERRGQYFMFWNIKKTVGAPVLIALVVGKAALDDQNMCPSDHVNHAVMVLRKLFGEASVPDPVASVVTNWDRDPFSRGAYSYVAVGASGEDYDILGRSVENCLFFAGEATCKEHPDTVGGAMMSGLREAVRIIDIFRTGNDYTAEVEAMEAAQRQSDSERNEVRDILKRLDAVEPSNALYKSSLDGAPMLTTEGLLRDMFSNAKTTAGRLYLAKELLKLPVEALKSFAGTKEGLGTLNSWILDSMGKDGTQLLRHCVRLLMLVSTDLLAIRLSGIGRTMKEKVCVHTSRDIRAIASQLVNMWIEVFRKEKASNGRLRLLRQTAVSDSSKARSSKVSNYGKPPLRATHGAFDGKGNVQIPSAGSYSPSNANNKKMYGKPSKSEIMDDSKSEVNSSKSQVVQSLDSKVEESTIAMSEEEAAAFAAAEAARAAALAAAEAYASSEAECSTLRELPKIPSFHKFARREQYAQMDDSDLRRRKWSGGVLGRQDCISEIDSRNCRVRNWSVDFSATCVNLENSRMSGDNYTRQSYSNEIPYQYQLNLREHSGESAAIDSSFMKAWVDTAGSEGGVKDYHAIERWQSQAAAAAADSEFFHPTVHVRDEEDSNTSSKPLSWKHESWAKEASVSKVVGNKVMGEHQPRGAERIKQAIVDYVATLLMPLYKARKIDKEGYKSIMKKSATKVMEQTTDAEKAMAVSVFLDFKRKNKIRSFVDKLIERHMAMNPAVKS</sequence>
<dbReference type="PROSITE" id="PS50934">
    <property type="entry name" value="SWIRM"/>
    <property type="match status" value="1"/>
</dbReference>
<feature type="compositionally biased region" description="Basic and acidic residues" evidence="7">
    <location>
        <begin position="1889"/>
        <end position="1899"/>
    </location>
</feature>
<evidence type="ECO:0000313" key="11">
    <source>
        <dbReference type="RefSeq" id="XP_019054114.1"/>
    </source>
</evidence>
<feature type="compositionally biased region" description="Polar residues" evidence="7">
    <location>
        <begin position="317"/>
        <end position="330"/>
    </location>
</feature>
<keyword evidence="3" id="KW-0285">Flavoprotein</keyword>
<dbReference type="GO" id="GO:0141052">
    <property type="term" value="F:histone H3 demethylase activity"/>
    <property type="evidence" value="ECO:0007669"/>
    <property type="project" value="UniProtKB-ARBA"/>
</dbReference>
<keyword evidence="5" id="KW-0156">Chromatin regulator</keyword>
<dbReference type="InterPro" id="IPR009057">
    <property type="entry name" value="Homeodomain-like_sf"/>
</dbReference>
<gene>
    <name evidence="10 11" type="primary">LOC104602049</name>
</gene>
<evidence type="ECO:0000313" key="10">
    <source>
        <dbReference type="RefSeq" id="XP_010263907.1"/>
    </source>
</evidence>
<feature type="region of interest" description="Disordered" evidence="7">
    <location>
        <begin position="1839"/>
        <end position="1911"/>
    </location>
</feature>
<name>A0A1U8AAX2_NELNU</name>
<dbReference type="FunFam" id="3.50.50.60:FF:000507">
    <property type="entry name" value="Lysine-specific histone demethylase 1 homolog 3"/>
    <property type="match status" value="1"/>
</dbReference>
<keyword evidence="9" id="KW-1185">Reference proteome</keyword>
<dbReference type="Pfam" id="PF01593">
    <property type="entry name" value="Amino_oxidase"/>
    <property type="match status" value="1"/>
</dbReference>
<accession>A0A1U8AAX2</accession>